<keyword evidence="4" id="KW-1185">Reference proteome</keyword>
<feature type="transmembrane region" description="Helical" evidence="1">
    <location>
        <begin position="40"/>
        <end position="61"/>
    </location>
</feature>
<feature type="domain" description="TadE-like" evidence="2">
    <location>
        <begin position="34"/>
        <end position="75"/>
    </location>
</feature>
<keyword evidence="1" id="KW-0812">Transmembrane</keyword>
<evidence type="ECO:0000259" key="2">
    <source>
        <dbReference type="Pfam" id="PF07811"/>
    </source>
</evidence>
<name>A0A7G8BLN4_9BACT</name>
<proteinExistence type="predicted"/>
<keyword evidence="1" id="KW-0472">Membrane</keyword>
<evidence type="ECO:0000313" key="4">
    <source>
        <dbReference type="Proteomes" id="UP000515312"/>
    </source>
</evidence>
<accession>A0A7G8BLN4</accession>
<keyword evidence="1" id="KW-1133">Transmembrane helix</keyword>
<gene>
    <name evidence="3" type="ORF">H7849_05760</name>
</gene>
<dbReference type="KEGG" id="adin:H7849_05760"/>
<dbReference type="InterPro" id="IPR012495">
    <property type="entry name" value="TadE-like_dom"/>
</dbReference>
<sequence>MNNTSHIASSGVNIQSSFLVDRLRARLRAEKDEGQSLLEFALSLPVLLLIVTGMAIFGIAISNYLTMTSAVSTGAQYLGIDRNNTTDPCKDAAGAFANAAPNLNSASLKFSFVLNGTSYPSSGSYSGLSAASCSSSSTTTGAAGNLVAGQPAQMTVTYPCSLQVYGHNYWSGCNLGVQMTEIVQ</sequence>
<dbReference type="RefSeq" id="WP_186744894.1">
    <property type="nucleotide sequence ID" value="NZ_CP060394.1"/>
</dbReference>
<evidence type="ECO:0000313" key="3">
    <source>
        <dbReference type="EMBL" id="QNI33454.1"/>
    </source>
</evidence>
<dbReference type="Proteomes" id="UP000515312">
    <property type="component" value="Chromosome"/>
</dbReference>
<protein>
    <submittedName>
        <fullName evidence="3">Pilus assembly protein</fullName>
    </submittedName>
</protein>
<organism evidence="3 4">
    <name type="scientific">Alloacidobacterium dinghuense</name>
    <dbReference type="NCBI Taxonomy" id="2763107"/>
    <lineage>
        <taxon>Bacteria</taxon>
        <taxon>Pseudomonadati</taxon>
        <taxon>Acidobacteriota</taxon>
        <taxon>Terriglobia</taxon>
        <taxon>Terriglobales</taxon>
        <taxon>Acidobacteriaceae</taxon>
        <taxon>Alloacidobacterium</taxon>
    </lineage>
</organism>
<dbReference type="EMBL" id="CP060394">
    <property type="protein sequence ID" value="QNI33454.1"/>
    <property type="molecule type" value="Genomic_DNA"/>
</dbReference>
<evidence type="ECO:0000256" key="1">
    <source>
        <dbReference type="SAM" id="Phobius"/>
    </source>
</evidence>
<dbReference type="AlphaFoldDB" id="A0A7G8BLN4"/>
<dbReference type="Pfam" id="PF07811">
    <property type="entry name" value="TadE"/>
    <property type="match status" value="1"/>
</dbReference>
<reference evidence="3 4" key="1">
    <citation type="submission" date="2020-08" db="EMBL/GenBank/DDBJ databases">
        <title>Edaphobacter telluris sp. nov. and Acidobacterium dinghuensis sp. nov., two acidobacteria isolated from forest soil.</title>
        <authorList>
            <person name="Fu J."/>
            <person name="Qiu L."/>
        </authorList>
    </citation>
    <scope>NUCLEOTIDE SEQUENCE [LARGE SCALE GENOMIC DNA]</scope>
    <source>
        <strain evidence="3">4Y35</strain>
    </source>
</reference>